<name>A0AAW2EEV5_9HYME</name>
<evidence type="ECO:0000256" key="1">
    <source>
        <dbReference type="SAM" id="MobiDB-lite"/>
    </source>
</evidence>
<gene>
    <name evidence="2" type="ORF">PUN28_019279</name>
</gene>
<evidence type="ECO:0008006" key="4">
    <source>
        <dbReference type="Google" id="ProtNLM"/>
    </source>
</evidence>
<feature type="region of interest" description="Disordered" evidence="1">
    <location>
        <begin position="1"/>
        <end position="29"/>
    </location>
</feature>
<dbReference type="Proteomes" id="UP001430953">
    <property type="component" value="Unassembled WGS sequence"/>
</dbReference>
<evidence type="ECO:0000313" key="3">
    <source>
        <dbReference type="Proteomes" id="UP001430953"/>
    </source>
</evidence>
<accession>A0AAW2EEV5</accession>
<organism evidence="2 3">
    <name type="scientific">Cardiocondyla obscurior</name>
    <dbReference type="NCBI Taxonomy" id="286306"/>
    <lineage>
        <taxon>Eukaryota</taxon>
        <taxon>Metazoa</taxon>
        <taxon>Ecdysozoa</taxon>
        <taxon>Arthropoda</taxon>
        <taxon>Hexapoda</taxon>
        <taxon>Insecta</taxon>
        <taxon>Pterygota</taxon>
        <taxon>Neoptera</taxon>
        <taxon>Endopterygota</taxon>
        <taxon>Hymenoptera</taxon>
        <taxon>Apocrita</taxon>
        <taxon>Aculeata</taxon>
        <taxon>Formicoidea</taxon>
        <taxon>Formicidae</taxon>
        <taxon>Myrmicinae</taxon>
        <taxon>Cardiocondyla</taxon>
    </lineage>
</organism>
<keyword evidence="3" id="KW-1185">Reference proteome</keyword>
<proteinExistence type="predicted"/>
<sequence length="66" mass="7531">MELLNNEISFQRERDRERPKGRRGCGNCQRSSLPCSVPKLNAQCAKTITPSYRCHDLRLLTSNPAL</sequence>
<comment type="caution">
    <text evidence="2">The sequence shown here is derived from an EMBL/GenBank/DDBJ whole genome shotgun (WGS) entry which is preliminary data.</text>
</comment>
<evidence type="ECO:0000313" key="2">
    <source>
        <dbReference type="EMBL" id="KAL0100786.1"/>
    </source>
</evidence>
<dbReference type="EMBL" id="JADYXP020000025">
    <property type="protein sequence ID" value="KAL0100786.1"/>
    <property type="molecule type" value="Genomic_DNA"/>
</dbReference>
<reference evidence="2 3" key="1">
    <citation type="submission" date="2023-03" db="EMBL/GenBank/DDBJ databases">
        <title>High recombination rates correlate with genetic variation in Cardiocondyla obscurior ants.</title>
        <authorList>
            <person name="Errbii M."/>
        </authorList>
    </citation>
    <scope>NUCLEOTIDE SEQUENCE [LARGE SCALE GENOMIC DNA]</scope>
    <source>
        <strain evidence="2">Alpha-2009</strain>
        <tissue evidence="2">Whole body</tissue>
    </source>
</reference>
<protein>
    <recommendedName>
        <fullName evidence="4">Zn(2)-C6 fungal-type domain-containing protein</fullName>
    </recommendedName>
</protein>
<dbReference type="AlphaFoldDB" id="A0AAW2EEV5"/>